<sequence length="405" mass="46542">MAVIVLDWQERSLAWTCAKHAAAKGKRFILDNLNWYREGIAWQFIKPSKHRRENEDRARAFSEMMLRYQGRTTMANTPLIEAATMTALVAWLSMKKPIPIWKLPDIFDPKSSTYRRVLSDCTEADVCKELARWKELTKAAQRYELGPAHRMFRATLGSEPFRLRCQGNFNLPKFLKDGGMVLIEGGHVSPEAKRAVFGAILQHITHLAIHRKFKTPVIVVCDEAHEYAGSQEANALRELLKFNVLLHMISQSLFGDSEIQEAMLQNSERIEIYRCDSTASAHRFAGMILPGLPWETKLQDVQYQIMRLRRRERFVREGNRSWREYAPYVEDPYPWPSLTEKRTWQAIRKSIGEHGDRFCVIGSEKTQAPQDKPSEPSPESTPNLPSPAMKLRAALSRNSNASEES</sequence>
<name>A0A2S8GSF1_9BACT</name>
<protein>
    <recommendedName>
        <fullName evidence="4">TraD/TraG TraM recognition site domain-containing protein</fullName>
    </recommendedName>
</protein>
<proteinExistence type="predicted"/>
<dbReference type="AlphaFoldDB" id="A0A2S8GSF1"/>
<dbReference type="InterPro" id="IPR027417">
    <property type="entry name" value="P-loop_NTPase"/>
</dbReference>
<dbReference type="Gene3D" id="3.40.50.300">
    <property type="entry name" value="P-loop containing nucleotide triphosphate hydrolases"/>
    <property type="match status" value="1"/>
</dbReference>
<gene>
    <name evidence="2" type="ORF">C5Y93_04760</name>
</gene>
<dbReference type="EMBL" id="PUHZ01000005">
    <property type="protein sequence ID" value="PQO47356.1"/>
    <property type="molecule type" value="Genomic_DNA"/>
</dbReference>
<feature type="region of interest" description="Disordered" evidence="1">
    <location>
        <begin position="361"/>
        <end position="405"/>
    </location>
</feature>
<reference evidence="2 3" key="1">
    <citation type="submission" date="2018-02" db="EMBL/GenBank/DDBJ databases">
        <title>Comparative genomes isolates from brazilian mangrove.</title>
        <authorList>
            <person name="Araujo J.E."/>
            <person name="Taketani R.G."/>
            <person name="Silva M.C.P."/>
            <person name="Loureco M.V."/>
            <person name="Andreote F.D."/>
        </authorList>
    </citation>
    <scope>NUCLEOTIDE SEQUENCE [LARGE SCALE GENOMIC DNA]</scope>
    <source>
        <strain evidence="2 3">Nap-Phe MGV</strain>
    </source>
</reference>
<evidence type="ECO:0000313" key="3">
    <source>
        <dbReference type="Proteomes" id="UP000237819"/>
    </source>
</evidence>
<organism evidence="2 3">
    <name type="scientific">Blastopirellula marina</name>
    <dbReference type="NCBI Taxonomy" id="124"/>
    <lineage>
        <taxon>Bacteria</taxon>
        <taxon>Pseudomonadati</taxon>
        <taxon>Planctomycetota</taxon>
        <taxon>Planctomycetia</taxon>
        <taxon>Pirellulales</taxon>
        <taxon>Pirellulaceae</taxon>
        <taxon>Blastopirellula</taxon>
    </lineage>
</organism>
<evidence type="ECO:0000256" key="1">
    <source>
        <dbReference type="SAM" id="MobiDB-lite"/>
    </source>
</evidence>
<comment type="caution">
    <text evidence="2">The sequence shown here is derived from an EMBL/GenBank/DDBJ whole genome shotgun (WGS) entry which is preliminary data.</text>
</comment>
<dbReference type="Proteomes" id="UP000237819">
    <property type="component" value="Unassembled WGS sequence"/>
</dbReference>
<dbReference type="SUPFAM" id="SSF52540">
    <property type="entry name" value="P-loop containing nucleoside triphosphate hydrolases"/>
    <property type="match status" value="1"/>
</dbReference>
<accession>A0A2S8GSF1</accession>
<evidence type="ECO:0008006" key="4">
    <source>
        <dbReference type="Google" id="ProtNLM"/>
    </source>
</evidence>
<evidence type="ECO:0000313" key="2">
    <source>
        <dbReference type="EMBL" id="PQO47356.1"/>
    </source>
</evidence>
<feature type="compositionally biased region" description="Polar residues" evidence="1">
    <location>
        <begin position="396"/>
        <end position="405"/>
    </location>
</feature>